<dbReference type="OrthoDB" id="5899855at2759"/>
<evidence type="ECO:0000313" key="4">
    <source>
        <dbReference type="WBParaSite" id="TCLT_0000329301-mRNA-1"/>
    </source>
</evidence>
<evidence type="ECO:0000313" key="2">
    <source>
        <dbReference type="EMBL" id="VDM99685.1"/>
    </source>
</evidence>
<keyword evidence="3" id="KW-1185">Reference proteome</keyword>
<proteinExistence type="predicted"/>
<reference evidence="2 3" key="2">
    <citation type="submission" date="2018-11" db="EMBL/GenBank/DDBJ databases">
        <authorList>
            <consortium name="Pathogen Informatics"/>
        </authorList>
    </citation>
    <scope>NUCLEOTIDE SEQUENCE [LARGE SCALE GENOMIC DNA]</scope>
</reference>
<gene>
    <name evidence="2" type="ORF">TCLT_LOCUS3288</name>
</gene>
<reference evidence="4" key="1">
    <citation type="submission" date="2017-02" db="UniProtKB">
        <authorList>
            <consortium name="WormBaseParasite"/>
        </authorList>
    </citation>
    <scope>IDENTIFICATION</scope>
</reference>
<dbReference type="AlphaFoldDB" id="A0A0N5CST7"/>
<feature type="region of interest" description="Disordered" evidence="1">
    <location>
        <begin position="1"/>
        <end position="40"/>
    </location>
</feature>
<protein>
    <submittedName>
        <fullName evidence="2 4">Uncharacterized protein</fullName>
    </submittedName>
</protein>
<evidence type="ECO:0000313" key="3">
    <source>
        <dbReference type="Proteomes" id="UP000276776"/>
    </source>
</evidence>
<organism evidence="4">
    <name type="scientific">Thelazia callipaeda</name>
    <name type="common">Oriental eyeworm</name>
    <name type="synonym">Parasitic nematode</name>
    <dbReference type="NCBI Taxonomy" id="103827"/>
    <lineage>
        <taxon>Eukaryota</taxon>
        <taxon>Metazoa</taxon>
        <taxon>Ecdysozoa</taxon>
        <taxon>Nematoda</taxon>
        <taxon>Chromadorea</taxon>
        <taxon>Rhabditida</taxon>
        <taxon>Spirurina</taxon>
        <taxon>Spiruromorpha</taxon>
        <taxon>Thelazioidea</taxon>
        <taxon>Thelaziidae</taxon>
        <taxon>Thelazia</taxon>
    </lineage>
</organism>
<dbReference type="WBParaSite" id="TCLT_0000329301-mRNA-1">
    <property type="protein sequence ID" value="TCLT_0000329301-mRNA-1"/>
    <property type="gene ID" value="TCLT_0000329301"/>
</dbReference>
<dbReference type="STRING" id="103827.A0A0N5CST7"/>
<name>A0A0N5CST7_THECL</name>
<dbReference type="EMBL" id="UYYF01001245">
    <property type="protein sequence ID" value="VDM99685.1"/>
    <property type="molecule type" value="Genomic_DNA"/>
</dbReference>
<accession>A0A0N5CST7</accession>
<evidence type="ECO:0000256" key="1">
    <source>
        <dbReference type="SAM" id="MobiDB-lite"/>
    </source>
</evidence>
<dbReference type="OMA" id="WEEMRAS"/>
<dbReference type="Proteomes" id="UP000276776">
    <property type="component" value="Unassembled WGS sequence"/>
</dbReference>
<feature type="compositionally biased region" description="Polar residues" evidence="1">
    <location>
        <begin position="26"/>
        <end position="35"/>
    </location>
</feature>
<sequence>MRWCFSGGQISPPPPSDRERKFPLNPCTSNTNDLPSCSDEDQRRFPQMAFLRVAEKLNSMASKISNRPLLAPKPKFDDWEEMRASQRFQKSSHVENNNRNCDSIPWRLQKIGLVIF</sequence>